<dbReference type="InterPro" id="IPR001611">
    <property type="entry name" value="Leu-rich_rpt"/>
</dbReference>
<dbReference type="RefSeq" id="XP_007957366.1">
    <property type="nucleotide sequence ID" value="XM_007959175.1"/>
</dbReference>
<evidence type="ECO:0000313" key="2">
    <source>
        <dbReference type="RefSeq" id="XP_007957366.1"/>
    </source>
</evidence>
<dbReference type="Proteomes" id="UP000694850">
    <property type="component" value="Unplaced"/>
</dbReference>
<evidence type="ECO:0000313" key="1">
    <source>
        <dbReference type="Proteomes" id="UP000694850"/>
    </source>
</evidence>
<feature type="non-terminal residue" evidence="2">
    <location>
        <position position="1"/>
    </location>
</feature>
<dbReference type="SUPFAM" id="SSF52047">
    <property type="entry name" value="RNI-like"/>
    <property type="match status" value="1"/>
</dbReference>
<keyword evidence="1" id="KW-1185">Reference proteome</keyword>
<dbReference type="InterPro" id="IPR050637">
    <property type="entry name" value="NLRP_innate_immun_reg"/>
</dbReference>
<organism evidence="1 2">
    <name type="scientific">Orycteropus afer afer</name>
    <dbReference type="NCBI Taxonomy" id="1230840"/>
    <lineage>
        <taxon>Eukaryota</taxon>
        <taxon>Metazoa</taxon>
        <taxon>Chordata</taxon>
        <taxon>Craniata</taxon>
        <taxon>Vertebrata</taxon>
        <taxon>Euteleostomi</taxon>
        <taxon>Mammalia</taxon>
        <taxon>Eutheria</taxon>
        <taxon>Afrotheria</taxon>
        <taxon>Tubulidentata</taxon>
        <taxon>Orycteropodidae</taxon>
        <taxon>Orycteropus</taxon>
    </lineage>
</organism>
<dbReference type="AlphaFoldDB" id="A0A8B7BE67"/>
<dbReference type="GO" id="GO:0005737">
    <property type="term" value="C:cytoplasm"/>
    <property type="evidence" value="ECO:0007669"/>
    <property type="project" value="TreeGrafter"/>
</dbReference>
<dbReference type="Pfam" id="PF13516">
    <property type="entry name" value="LRR_6"/>
    <property type="match status" value="3"/>
</dbReference>
<dbReference type="SMART" id="SM00368">
    <property type="entry name" value="LRR_RI"/>
    <property type="match status" value="4"/>
</dbReference>
<dbReference type="PANTHER" id="PTHR45690">
    <property type="entry name" value="NACHT, LRR AND PYD DOMAINS-CONTAINING PROTEIN 12"/>
    <property type="match status" value="1"/>
</dbReference>
<gene>
    <name evidence="2" type="primary">LOC103213370</name>
</gene>
<dbReference type="Gene3D" id="3.80.10.10">
    <property type="entry name" value="Ribonuclease Inhibitor"/>
    <property type="match status" value="2"/>
</dbReference>
<dbReference type="GO" id="GO:0050727">
    <property type="term" value="P:regulation of inflammatory response"/>
    <property type="evidence" value="ECO:0007669"/>
    <property type="project" value="TreeGrafter"/>
</dbReference>
<dbReference type="PANTHER" id="PTHR45690:SF11">
    <property type="entry name" value="NACHT, LRR AND PYD DOMAINS-CONTAINING PROTEIN 12"/>
    <property type="match status" value="1"/>
</dbReference>
<proteinExistence type="predicted"/>
<sequence>LKRCYVSGSACEDLAAALVANKSLVRMDLSGNRLGLRGLKLLCEGLQLKICQLTAAACEDLASTLSVNQSLRELDLSLNDLGDPGVQLLCVGLSHPTCKLQTLRLDSCSLTAKACEPLSCILEVNQTLTELHLTNNALRDPGVRLLCKRLGHPGCKLRVLW</sequence>
<dbReference type="InterPro" id="IPR032675">
    <property type="entry name" value="LRR_dom_sf"/>
</dbReference>
<dbReference type="OrthoDB" id="120976at2759"/>
<dbReference type="GeneID" id="103213370"/>
<reference evidence="2" key="1">
    <citation type="submission" date="2025-08" db="UniProtKB">
        <authorList>
            <consortium name="RefSeq"/>
        </authorList>
    </citation>
    <scope>IDENTIFICATION</scope>
</reference>
<protein>
    <submittedName>
        <fullName evidence="2">NACHT, LRR and PYD domains-containing protein 12-like</fullName>
    </submittedName>
</protein>
<name>A0A8B7BE67_ORYAF</name>
<accession>A0A8B7BE67</accession>